<dbReference type="InterPro" id="IPR038619">
    <property type="entry name" value="MraZ_sf"/>
</dbReference>
<keyword evidence="9" id="KW-0131">Cell cycle</keyword>
<dbReference type="GO" id="GO:0003700">
    <property type="term" value="F:DNA-binding transcription factor activity"/>
    <property type="evidence" value="ECO:0007669"/>
    <property type="project" value="UniProtKB-UniRule"/>
</dbReference>
<dbReference type="PANTHER" id="PTHR34701:SF1">
    <property type="entry name" value="TRANSCRIPTIONAL REGULATOR MRAZ"/>
    <property type="match status" value="1"/>
</dbReference>
<keyword evidence="9" id="KW-0132">Cell division</keyword>
<organism evidence="9 10">
    <name type="scientific">Candidatus Yanofskybacteria bacterium RIFCSPHIGHO2_02_FULL_43_15c</name>
    <dbReference type="NCBI Taxonomy" id="1802679"/>
    <lineage>
        <taxon>Bacteria</taxon>
        <taxon>Candidatus Yanofskyibacteriota</taxon>
    </lineage>
</organism>
<dbReference type="CDD" id="cd16320">
    <property type="entry name" value="MraZ_N"/>
    <property type="match status" value="1"/>
</dbReference>
<reference evidence="9 10" key="1">
    <citation type="journal article" date="2016" name="Nat. Commun.">
        <title>Thousands of microbial genomes shed light on interconnected biogeochemical processes in an aquifer system.</title>
        <authorList>
            <person name="Anantharaman K."/>
            <person name="Brown C.T."/>
            <person name="Hug L.A."/>
            <person name="Sharon I."/>
            <person name="Castelle C.J."/>
            <person name="Probst A.J."/>
            <person name="Thomas B.C."/>
            <person name="Singh A."/>
            <person name="Wilkins M.J."/>
            <person name="Karaoz U."/>
            <person name="Brodie E.L."/>
            <person name="Williams K.H."/>
            <person name="Hubbard S.S."/>
            <person name="Banfield J.F."/>
        </authorList>
    </citation>
    <scope>NUCLEOTIDE SEQUENCE [LARGE SCALE GENOMIC DNA]</scope>
</reference>
<evidence type="ECO:0000256" key="4">
    <source>
        <dbReference type="ARBA" id="ARBA00023015"/>
    </source>
</evidence>
<dbReference type="GO" id="GO:0000976">
    <property type="term" value="F:transcription cis-regulatory region binding"/>
    <property type="evidence" value="ECO:0007669"/>
    <property type="project" value="TreeGrafter"/>
</dbReference>
<dbReference type="NCBIfam" id="TIGR00242">
    <property type="entry name" value="division/cell wall cluster transcriptional repressor MraZ"/>
    <property type="match status" value="1"/>
</dbReference>
<dbReference type="CDD" id="cd16321">
    <property type="entry name" value="MraZ_C"/>
    <property type="match status" value="1"/>
</dbReference>
<keyword evidence="4 7" id="KW-0805">Transcription regulation</keyword>
<dbReference type="Proteomes" id="UP000178197">
    <property type="component" value="Unassembled WGS sequence"/>
</dbReference>
<comment type="subcellular location">
    <subcellularLocation>
        <location evidence="7">Cytoplasm</location>
        <location evidence="7">Nucleoid</location>
    </subcellularLocation>
</comment>
<dbReference type="SUPFAM" id="SSF89447">
    <property type="entry name" value="AbrB/MazE/MraZ-like"/>
    <property type="match status" value="1"/>
</dbReference>
<evidence type="ECO:0000259" key="8">
    <source>
        <dbReference type="PROSITE" id="PS51740"/>
    </source>
</evidence>
<evidence type="ECO:0000256" key="5">
    <source>
        <dbReference type="ARBA" id="ARBA00023125"/>
    </source>
</evidence>
<evidence type="ECO:0000313" key="9">
    <source>
        <dbReference type="EMBL" id="OGN12510.1"/>
    </source>
</evidence>
<keyword evidence="3" id="KW-0677">Repeat</keyword>
<dbReference type="AlphaFoldDB" id="A0A1F8FIL9"/>
<feature type="domain" description="SpoVT-AbrB" evidence="8">
    <location>
        <begin position="76"/>
        <end position="119"/>
    </location>
</feature>
<comment type="subunit">
    <text evidence="7">Forms oligomers.</text>
</comment>
<dbReference type="PANTHER" id="PTHR34701">
    <property type="entry name" value="TRANSCRIPTIONAL REGULATOR MRAZ"/>
    <property type="match status" value="1"/>
</dbReference>
<evidence type="ECO:0000256" key="6">
    <source>
        <dbReference type="ARBA" id="ARBA00023163"/>
    </source>
</evidence>
<comment type="similarity">
    <text evidence="7">Belongs to the MraZ family.</text>
</comment>
<accession>A0A1F8FIL9</accession>
<feature type="domain" description="SpoVT-AbrB" evidence="8">
    <location>
        <begin position="5"/>
        <end position="47"/>
    </location>
</feature>
<gene>
    <name evidence="7" type="primary">mraZ</name>
    <name evidence="9" type="ORF">A3C71_01935</name>
</gene>
<name>A0A1F8FIL9_9BACT</name>
<dbReference type="EMBL" id="MGJT01000017">
    <property type="protein sequence ID" value="OGN12510.1"/>
    <property type="molecule type" value="Genomic_DNA"/>
</dbReference>
<dbReference type="InterPro" id="IPR037914">
    <property type="entry name" value="SpoVT-AbrB_sf"/>
</dbReference>
<dbReference type="InterPro" id="IPR020603">
    <property type="entry name" value="MraZ_dom"/>
</dbReference>
<protein>
    <recommendedName>
        <fullName evidence="1 7">Transcriptional regulator MraZ</fullName>
    </recommendedName>
</protein>
<dbReference type="HAMAP" id="MF_01008">
    <property type="entry name" value="MraZ"/>
    <property type="match status" value="1"/>
</dbReference>
<evidence type="ECO:0000313" key="10">
    <source>
        <dbReference type="Proteomes" id="UP000178197"/>
    </source>
</evidence>
<dbReference type="PROSITE" id="PS51740">
    <property type="entry name" value="SPOVT_ABRB"/>
    <property type="match status" value="2"/>
</dbReference>
<evidence type="ECO:0000256" key="3">
    <source>
        <dbReference type="ARBA" id="ARBA00022737"/>
    </source>
</evidence>
<dbReference type="InterPro" id="IPR035644">
    <property type="entry name" value="MraZ_C"/>
</dbReference>
<dbReference type="GO" id="GO:2000143">
    <property type="term" value="P:negative regulation of DNA-templated transcription initiation"/>
    <property type="evidence" value="ECO:0007669"/>
    <property type="project" value="TreeGrafter"/>
</dbReference>
<sequence length="144" mass="16447">MLIGEYTHTIDPKKRLAIPAKLRKELGDKMVLTKGLDGCLFLFSLKEFRVFAEKIGQLSFVQKDIREFKRLFLSGASEVEVDQLGRILIPDYLKNYAQLGKEIVVAGLFNRLEVWDKAKWEVHKKGLENEADKIAEKLGELGVI</sequence>
<evidence type="ECO:0000256" key="2">
    <source>
        <dbReference type="ARBA" id="ARBA00022490"/>
    </source>
</evidence>
<dbReference type="InterPro" id="IPR003444">
    <property type="entry name" value="MraZ"/>
</dbReference>
<keyword evidence="6 7" id="KW-0804">Transcription</keyword>
<dbReference type="GO" id="GO:0005737">
    <property type="term" value="C:cytoplasm"/>
    <property type="evidence" value="ECO:0007669"/>
    <property type="project" value="UniProtKB-UniRule"/>
</dbReference>
<evidence type="ECO:0000256" key="7">
    <source>
        <dbReference type="HAMAP-Rule" id="MF_01008"/>
    </source>
</evidence>
<dbReference type="GO" id="GO:0051301">
    <property type="term" value="P:cell division"/>
    <property type="evidence" value="ECO:0007669"/>
    <property type="project" value="UniProtKB-KW"/>
</dbReference>
<dbReference type="Gene3D" id="3.40.1550.20">
    <property type="entry name" value="Transcriptional regulator MraZ domain"/>
    <property type="match status" value="1"/>
</dbReference>
<dbReference type="InterPro" id="IPR035642">
    <property type="entry name" value="MraZ_N"/>
</dbReference>
<dbReference type="InterPro" id="IPR007159">
    <property type="entry name" value="SpoVT-AbrB_dom"/>
</dbReference>
<evidence type="ECO:0000256" key="1">
    <source>
        <dbReference type="ARBA" id="ARBA00013860"/>
    </source>
</evidence>
<dbReference type="GO" id="GO:0009295">
    <property type="term" value="C:nucleoid"/>
    <property type="evidence" value="ECO:0007669"/>
    <property type="project" value="UniProtKB-SubCell"/>
</dbReference>
<comment type="caution">
    <text evidence="9">The sequence shown here is derived from an EMBL/GenBank/DDBJ whole genome shotgun (WGS) entry which is preliminary data.</text>
</comment>
<keyword evidence="5 7" id="KW-0238">DNA-binding</keyword>
<keyword evidence="2 7" id="KW-0963">Cytoplasm</keyword>
<dbReference type="Pfam" id="PF02381">
    <property type="entry name" value="MraZ"/>
    <property type="match status" value="2"/>
</dbReference>
<proteinExistence type="inferred from homology"/>